<dbReference type="EMBL" id="GG671811">
    <property type="protein sequence ID" value="EER18429.1"/>
    <property type="molecule type" value="Genomic_DNA"/>
</dbReference>
<accession>C5KBA3</accession>
<dbReference type="OrthoDB" id="67700at2759"/>
<dbReference type="InterPro" id="IPR052299">
    <property type="entry name" value="CEP76"/>
</dbReference>
<dbReference type="OMA" id="VECEDIP"/>
<sequence>MGAHSLCFSTQEDAKEAIGRMLSSGFGRLDGKIGVDHRPLYRQTGELCDMSESKAYLLIKVIKVDRILTAQQRPLNEMDTYVQVTFDGMSYSTDVVQDELRPEFKQDFYFEIRVANPAALDAKAILDKGTVMFDVWLDASEGSGVGGTDHCGWAEMDLSEIFNDGTYGHIETISLLQSFPGKMETQTYYSVRSGVATDYETKVSHIYVEAWLKPFDFPEDYRVLDAPEASFDYLPPKLIGEWSSRVAEWNNRTSALNEADARQFIYQLKGQRGRLHYLSVFLDVMKPPSEVDNRNAVYFWVRCFPYVDAMPVYESLALAPDFTMSLQKGDSLARALLHCSLLLGVGEAAFVCIGTTWDRQPAYWVMTMEFDGSITFWDATIGRRSFGSMQSSVDDRNSEQKLLDSTLDAPPHDLYLINSQHHETESLHWKDRTWKPVLFAEHPLTPYRTIDVVFNKSNVWANLQNPDPTRIYYDLWNNNYWHPFSTTLSEMQPFFSSSSNRMPRSDQWMEDNRREVYSHIHEAIEAYRQNQSSTVVWQKDAVLTSYLEKGLQLMFQYEIASDHDQPVASERMADWRRLLYSKVPNGMNLICLPMFFNYTSPKDVADGIVARCGFLNCREAGTQFTVAVHLDRMPNRLVALFVCVAMIHNMPDLQIQEVLARRQKEQREQDIFADEDYINLIQMTEANAAAWDNRDSDDILTRDIDYIVERIEGMQAGDSSVDFGVSRASTMNQSSGALASMLNDAHREDRIQTPSGWADEVHSEYVKLTDRGIVAEYRKDVGAEKNELALGMVIGDAPVEHFRFIGWYFEVKLLERQELEGDEWDDGLTLGVTSATPEDILAEGIPWSLADLDGSWSMGYDGRSYCSDTDVFEDLE</sequence>
<dbReference type="Gene3D" id="2.60.40.150">
    <property type="entry name" value="C2 domain"/>
    <property type="match status" value="1"/>
</dbReference>
<dbReference type="SMART" id="SM00239">
    <property type="entry name" value="C2"/>
    <property type="match status" value="1"/>
</dbReference>
<evidence type="ECO:0000313" key="3">
    <source>
        <dbReference type="Proteomes" id="UP000007800"/>
    </source>
</evidence>
<keyword evidence="3" id="KW-1185">Reference proteome</keyword>
<evidence type="ECO:0000313" key="2">
    <source>
        <dbReference type="EMBL" id="EER18429.1"/>
    </source>
</evidence>
<dbReference type="GeneID" id="9049235"/>
<dbReference type="RefSeq" id="XP_002786633.1">
    <property type="nucleotide sequence ID" value="XM_002786587.1"/>
</dbReference>
<dbReference type="Pfam" id="PF00168">
    <property type="entry name" value="C2"/>
    <property type="match status" value="1"/>
</dbReference>
<protein>
    <recommendedName>
        <fullName evidence="1">C2 domain-containing protein</fullName>
    </recommendedName>
</protein>
<proteinExistence type="predicted"/>
<dbReference type="Proteomes" id="UP000007800">
    <property type="component" value="Unassembled WGS sequence"/>
</dbReference>
<dbReference type="AlphaFoldDB" id="C5KBA3"/>
<feature type="domain" description="C2" evidence="1">
    <location>
        <begin position="43"/>
        <end position="174"/>
    </location>
</feature>
<dbReference type="SUPFAM" id="SSF49562">
    <property type="entry name" value="C2 domain (Calcium/lipid-binding domain, CaLB)"/>
    <property type="match status" value="1"/>
</dbReference>
<dbReference type="PROSITE" id="PS50004">
    <property type="entry name" value="C2"/>
    <property type="match status" value="1"/>
</dbReference>
<gene>
    <name evidence="2" type="ORF">Pmar_PMAR005340</name>
</gene>
<dbReference type="InterPro" id="IPR035892">
    <property type="entry name" value="C2_domain_sf"/>
</dbReference>
<dbReference type="InterPro" id="IPR056290">
    <property type="entry name" value="CEPT76/DRC7_peptidase-like_dom"/>
</dbReference>
<reference evidence="2 3" key="1">
    <citation type="submission" date="2008-07" db="EMBL/GenBank/DDBJ databases">
        <authorList>
            <person name="El-Sayed N."/>
            <person name="Caler E."/>
            <person name="Inman J."/>
            <person name="Amedeo P."/>
            <person name="Hass B."/>
            <person name="Wortman J."/>
        </authorList>
    </citation>
    <scope>NUCLEOTIDE SEQUENCE [LARGE SCALE GENOMIC DNA]</scope>
    <source>
        <strain evidence="3">ATCC 50983 / TXsc</strain>
    </source>
</reference>
<name>C5KBA3_PERM5</name>
<dbReference type="InParanoid" id="C5KBA3"/>
<evidence type="ECO:0000259" key="1">
    <source>
        <dbReference type="PROSITE" id="PS50004"/>
    </source>
</evidence>
<dbReference type="Pfam" id="PF24656">
    <property type="entry name" value="CEPT76_peptidase"/>
    <property type="match status" value="1"/>
</dbReference>
<organism evidence="3">
    <name type="scientific">Perkinsus marinus (strain ATCC 50983 / TXsc)</name>
    <dbReference type="NCBI Taxonomy" id="423536"/>
    <lineage>
        <taxon>Eukaryota</taxon>
        <taxon>Sar</taxon>
        <taxon>Alveolata</taxon>
        <taxon>Perkinsozoa</taxon>
        <taxon>Perkinsea</taxon>
        <taxon>Perkinsida</taxon>
        <taxon>Perkinsidae</taxon>
        <taxon>Perkinsus</taxon>
    </lineage>
</organism>
<dbReference type="InterPro" id="IPR000008">
    <property type="entry name" value="C2_dom"/>
</dbReference>
<dbReference type="PANTHER" id="PTHR46436">
    <property type="entry name" value="CENTROSOMAL PROTEIN OF 76 KDA"/>
    <property type="match status" value="1"/>
</dbReference>
<dbReference type="CDD" id="cd00030">
    <property type="entry name" value="C2"/>
    <property type="match status" value="1"/>
</dbReference>
<dbReference type="PANTHER" id="PTHR46436:SF2">
    <property type="entry name" value="CHROMOSOME UNDETERMINED SCAFFOLD_119, WHOLE GENOME SHOTGUN SEQUENCE"/>
    <property type="match status" value="1"/>
</dbReference>